<comment type="caution">
    <text evidence="2">The sequence shown here is derived from an EMBL/GenBank/DDBJ whole genome shotgun (WGS) entry which is preliminary data.</text>
</comment>
<gene>
    <name evidence="2" type="ORF">EDD32_1142</name>
</gene>
<dbReference type="InterPro" id="IPR012042">
    <property type="entry name" value="NeuTTM/CthTTM-like"/>
</dbReference>
<dbReference type="EMBL" id="RKRA01000001">
    <property type="protein sequence ID" value="RPF26693.1"/>
    <property type="molecule type" value="Genomic_DNA"/>
</dbReference>
<organism evidence="2 3">
    <name type="scientific">Georgenia muralis</name>
    <dbReference type="NCBI Taxonomy" id="154117"/>
    <lineage>
        <taxon>Bacteria</taxon>
        <taxon>Bacillati</taxon>
        <taxon>Actinomycetota</taxon>
        <taxon>Actinomycetes</taxon>
        <taxon>Micrococcales</taxon>
        <taxon>Bogoriellaceae</taxon>
        <taxon>Georgenia</taxon>
    </lineage>
</organism>
<proteinExistence type="predicted"/>
<dbReference type="Gene3D" id="2.40.320.10">
    <property type="entry name" value="Hypothetical Protein Pfu-838710-001"/>
    <property type="match status" value="1"/>
</dbReference>
<dbReference type="InterPro" id="IPR033469">
    <property type="entry name" value="CYTH-like_dom_sf"/>
</dbReference>
<dbReference type="SMART" id="SM01118">
    <property type="entry name" value="CYTH"/>
    <property type="match status" value="1"/>
</dbReference>
<sequence>MSDTGYGDFEFERKFFVRDLPVDVLRGDVPDLIVQSYFLAAEGYALRIRLQGPARVPLERGAVDDLTVLAQNADRFTFCALTAKGPAAGGTRYEAERDLDVAVGREMVRLGGSKVVKYRHSVWLGGDGWVIDEFLGANGPLIVAECERGGPVTDLVIPDFCESELTDDPRFANESLSRRPYSGWAEQYEEELRTRGPRWLTDFGTNERA</sequence>
<protein>
    <submittedName>
        <fullName evidence="2">Adenylate cyclase</fullName>
    </submittedName>
</protein>
<name>A0A3N4Z2F5_9MICO</name>
<dbReference type="Proteomes" id="UP000280726">
    <property type="component" value="Unassembled WGS sequence"/>
</dbReference>
<dbReference type="SUPFAM" id="SSF55154">
    <property type="entry name" value="CYTH-like phosphatases"/>
    <property type="match status" value="1"/>
</dbReference>
<accession>A0A3N4Z2F5</accession>
<evidence type="ECO:0000313" key="3">
    <source>
        <dbReference type="Proteomes" id="UP000280726"/>
    </source>
</evidence>
<reference evidence="2 3" key="1">
    <citation type="submission" date="2018-11" db="EMBL/GenBank/DDBJ databases">
        <title>Sequencing the genomes of 1000 actinobacteria strains.</title>
        <authorList>
            <person name="Klenk H.-P."/>
        </authorList>
    </citation>
    <scope>NUCLEOTIDE SEQUENCE [LARGE SCALE GENOMIC DNA]</scope>
    <source>
        <strain evidence="2 3">DSM 14418</strain>
    </source>
</reference>
<dbReference type="InterPro" id="IPR023577">
    <property type="entry name" value="CYTH_domain"/>
</dbReference>
<dbReference type="OrthoDB" id="9805588at2"/>
<dbReference type="PANTHER" id="PTHR40114:SF1">
    <property type="entry name" value="SLR0698 PROTEIN"/>
    <property type="match status" value="1"/>
</dbReference>
<dbReference type="PIRSF" id="PIRSF016487">
    <property type="entry name" value="CYTH_UCP016487"/>
    <property type="match status" value="1"/>
</dbReference>
<dbReference type="AlphaFoldDB" id="A0A3N4Z2F5"/>
<evidence type="ECO:0000313" key="2">
    <source>
        <dbReference type="EMBL" id="RPF26693.1"/>
    </source>
</evidence>
<evidence type="ECO:0000259" key="1">
    <source>
        <dbReference type="SMART" id="SM01118"/>
    </source>
</evidence>
<keyword evidence="3" id="KW-1185">Reference proteome</keyword>
<feature type="domain" description="CYTH" evidence="1">
    <location>
        <begin position="8"/>
        <end position="178"/>
    </location>
</feature>
<dbReference type="RefSeq" id="WP_123915643.1">
    <property type="nucleotide sequence ID" value="NZ_RKRA01000001.1"/>
</dbReference>
<dbReference type="PANTHER" id="PTHR40114">
    <property type="entry name" value="SLR0698 PROTEIN"/>
    <property type="match status" value="1"/>
</dbReference>